<evidence type="ECO:0000313" key="7">
    <source>
        <dbReference type="EMBL" id="EGG18084.1"/>
    </source>
</evidence>
<dbReference type="STRING" id="1054147.F4Q264"/>
<keyword evidence="8" id="KW-1185">Reference proteome</keyword>
<dbReference type="RefSeq" id="XP_004366125.1">
    <property type="nucleotide sequence ID" value="XM_004366068.1"/>
</dbReference>
<evidence type="ECO:0000259" key="6">
    <source>
        <dbReference type="PROSITE" id="PS50023"/>
    </source>
</evidence>
<dbReference type="EMBL" id="GL883020">
    <property type="protein sequence ID" value="EGG18084.1"/>
    <property type="molecule type" value="Genomic_DNA"/>
</dbReference>
<sequence>MSASVKCGACQKTAYPLESIVANDKSYHKGCFKCAVCKMTLNVKNFKLSDGQLYCAVHTPKATATAVADSVAIKNALNAPKKSFEGLGTAQKGSGDRPNVGLDSLATKNAMNAPKKIAEGARGVQKGTGGTPQTVYFGGDEGHQSSAPAEGYEQQQYEEAPQEQQYEQYEEQQQYEQYDENQQQYDENQQYEEQQYEEEQ</sequence>
<evidence type="ECO:0000256" key="1">
    <source>
        <dbReference type="ARBA" id="ARBA00022723"/>
    </source>
</evidence>
<feature type="compositionally biased region" description="Low complexity" evidence="5">
    <location>
        <begin position="152"/>
        <end position="193"/>
    </location>
</feature>
<dbReference type="CDD" id="cd09358">
    <property type="entry name" value="LIM_Mical_like"/>
    <property type="match status" value="1"/>
</dbReference>
<dbReference type="PANTHER" id="PTHR24206">
    <property type="entry name" value="OS06G0237300 PROTEIN"/>
    <property type="match status" value="1"/>
</dbReference>
<dbReference type="OMA" id="FEGKLYC"/>
<feature type="region of interest" description="Disordered" evidence="5">
    <location>
        <begin position="84"/>
        <end position="200"/>
    </location>
</feature>
<accession>F4Q264</accession>
<evidence type="ECO:0000256" key="4">
    <source>
        <dbReference type="PROSITE-ProRule" id="PRU00125"/>
    </source>
</evidence>
<dbReference type="AlphaFoldDB" id="F4Q264"/>
<dbReference type="PROSITE" id="PS50023">
    <property type="entry name" value="LIM_DOMAIN_2"/>
    <property type="match status" value="1"/>
</dbReference>
<gene>
    <name evidence="7" type="primary">limE</name>
    <name evidence="7" type="ORF">DFA_06751</name>
</gene>
<feature type="domain" description="LIM zinc-binding" evidence="6">
    <location>
        <begin position="5"/>
        <end position="65"/>
    </location>
</feature>
<organism evidence="7 8">
    <name type="scientific">Cavenderia fasciculata</name>
    <name type="common">Slime mold</name>
    <name type="synonym">Dictyostelium fasciculatum</name>
    <dbReference type="NCBI Taxonomy" id="261658"/>
    <lineage>
        <taxon>Eukaryota</taxon>
        <taxon>Amoebozoa</taxon>
        <taxon>Evosea</taxon>
        <taxon>Eumycetozoa</taxon>
        <taxon>Dictyostelia</taxon>
        <taxon>Acytosteliales</taxon>
        <taxon>Cavenderiaceae</taxon>
        <taxon>Cavenderia</taxon>
    </lineage>
</organism>
<dbReference type="SUPFAM" id="SSF57716">
    <property type="entry name" value="Glucocorticoid receptor-like (DNA-binding domain)"/>
    <property type="match status" value="1"/>
</dbReference>
<keyword evidence="3 4" id="KW-0440">LIM domain</keyword>
<dbReference type="Gene3D" id="2.10.110.10">
    <property type="entry name" value="Cysteine Rich Protein"/>
    <property type="match status" value="1"/>
</dbReference>
<dbReference type="Pfam" id="PF00412">
    <property type="entry name" value="LIM"/>
    <property type="match status" value="1"/>
</dbReference>
<evidence type="ECO:0000256" key="5">
    <source>
        <dbReference type="SAM" id="MobiDB-lite"/>
    </source>
</evidence>
<dbReference type="InterPro" id="IPR001781">
    <property type="entry name" value="Znf_LIM"/>
</dbReference>
<dbReference type="GO" id="GO:0046872">
    <property type="term" value="F:metal ion binding"/>
    <property type="evidence" value="ECO:0007669"/>
    <property type="project" value="UniProtKB-KW"/>
</dbReference>
<evidence type="ECO:0000256" key="3">
    <source>
        <dbReference type="ARBA" id="ARBA00023038"/>
    </source>
</evidence>
<dbReference type="GeneID" id="14870034"/>
<dbReference type="SMART" id="SM00132">
    <property type="entry name" value="LIM"/>
    <property type="match status" value="1"/>
</dbReference>
<proteinExistence type="predicted"/>
<protein>
    <submittedName>
        <fullName evidence="7">LIM-type zinc finger-containing protein</fullName>
    </submittedName>
</protein>
<dbReference type="Proteomes" id="UP000007797">
    <property type="component" value="Unassembled WGS sequence"/>
</dbReference>
<dbReference type="PROSITE" id="PS00478">
    <property type="entry name" value="LIM_DOMAIN_1"/>
    <property type="match status" value="1"/>
</dbReference>
<evidence type="ECO:0000256" key="2">
    <source>
        <dbReference type="ARBA" id="ARBA00022833"/>
    </source>
</evidence>
<keyword evidence="1 4" id="KW-0479">Metal-binding</keyword>
<name>F4Q264_CACFS</name>
<evidence type="ECO:0000313" key="8">
    <source>
        <dbReference type="Proteomes" id="UP000007797"/>
    </source>
</evidence>
<dbReference type="KEGG" id="dfa:DFA_06751"/>
<keyword evidence="2 4" id="KW-0862">Zinc</keyword>
<reference evidence="8" key="1">
    <citation type="journal article" date="2011" name="Genome Res.">
        <title>Phylogeny-wide analysis of social amoeba genomes highlights ancient origins for complex intercellular communication.</title>
        <authorList>
            <person name="Heidel A.J."/>
            <person name="Lawal H.M."/>
            <person name="Felder M."/>
            <person name="Schilde C."/>
            <person name="Helps N.R."/>
            <person name="Tunggal B."/>
            <person name="Rivero F."/>
            <person name="John U."/>
            <person name="Schleicher M."/>
            <person name="Eichinger L."/>
            <person name="Platzer M."/>
            <person name="Noegel A.A."/>
            <person name="Schaap P."/>
            <person name="Gloeckner G."/>
        </authorList>
    </citation>
    <scope>NUCLEOTIDE SEQUENCE [LARGE SCALE GENOMIC DNA]</scope>
    <source>
        <strain evidence="8">SH3</strain>
    </source>
</reference>
<dbReference type="OrthoDB" id="8062037at2759"/>